<reference evidence="2 3" key="1">
    <citation type="submission" date="2014-09" db="EMBL/GenBank/DDBJ databases">
        <authorList>
            <person name="Magalhaes I.L.F."/>
            <person name="Oliveira U."/>
            <person name="Santos F.R."/>
            <person name="Vidigal T.H.D.A."/>
            <person name="Brescovit A.D."/>
            <person name="Santos A.J."/>
        </authorList>
    </citation>
    <scope>NUCLEOTIDE SEQUENCE [LARGE SCALE GENOMIC DNA]</scope>
</reference>
<keyword evidence="3" id="KW-1185">Reference proteome</keyword>
<dbReference type="AlphaFoldDB" id="A0A0P1BI12"/>
<dbReference type="STRING" id="401625.A0A0P1BI12"/>
<evidence type="ECO:0000313" key="2">
    <source>
        <dbReference type="EMBL" id="CEH15312.1"/>
    </source>
</evidence>
<evidence type="ECO:0000313" key="3">
    <source>
        <dbReference type="Proteomes" id="UP000054845"/>
    </source>
</evidence>
<accession>A0A0P1BI12</accession>
<proteinExistence type="predicted"/>
<feature type="region of interest" description="Disordered" evidence="1">
    <location>
        <begin position="45"/>
        <end position="105"/>
    </location>
</feature>
<sequence length="384" mass="39543">MTSQGPTASSSLGHSKTSRAPLDTTPSFSSPLAYASILPSEHADDLDLDHAVESTSPRIPSQEADFRESLATNEQQDDALADLNSTPASPKRERSASAKAKLMAHARDWQPIQGLSSNAPLASRAASGIAFGTTGSAPSSISTSPDATPGSLSRPARRKSALSPGAPMGPPAIVPRKASAPTRSSEVPPAPELSEPGAGHVQRARTIQSSGATSRVAAPAKGEDPNNLGLGLPSPSNPQHHKDSGSSAPPSAWDPRHTMHAGESSKPLVSGGIAGTRRRRSSAANLSANAHRRARSLGGALLGSDVAAAVDAVERIQSQAVFLDASAITSQRAKRLRQIPRSEPDFGFAQKCASFAEWCSAGWSSPLSCSTGRGDSAPTNANRS</sequence>
<feature type="region of interest" description="Disordered" evidence="1">
    <location>
        <begin position="1"/>
        <end position="33"/>
    </location>
</feature>
<evidence type="ECO:0000256" key="1">
    <source>
        <dbReference type="SAM" id="MobiDB-lite"/>
    </source>
</evidence>
<feature type="compositionally biased region" description="Polar residues" evidence="1">
    <location>
        <begin position="133"/>
        <end position="146"/>
    </location>
</feature>
<feature type="region of interest" description="Disordered" evidence="1">
    <location>
        <begin position="365"/>
        <end position="384"/>
    </location>
</feature>
<dbReference type="Proteomes" id="UP000054845">
    <property type="component" value="Unassembled WGS sequence"/>
</dbReference>
<name>A0A0P1BI12_9BASI</name>
<dbReference type="EMBL" id="CCYA01000260">
    <property type="protein sequence ID" value="CEH15312.1"/>
    <property type="molecule type" value="Genomic_DNA"/>
</dbReference>
<feature type="compositionally biased region" description="Polar residues" evidence="1">
    <location>
        <begin position="1"/>
        <end position="15"/>
    </location>
</feature>
<protein>
    <submittedName>
        <fullName evidence="2">Uncharacterized protein</fullName>
    </submittedName>
</protein>
<organism evidence="2 3">
    <name type="scientific">Ceraceosorus bombacis</name>
    <dbReference type="NCBI Taxonomy" id="401625"/>
    <lineage>
        <taxon>Eukaryota</taxon>
        <taxon>Fungi</taxon>
        <taxon>Dikarya</taxon>
        <taxon>Basidiomycota</taxon>
        <taxon>Ustilaginomycotina</taxon>
        <taxon>Exobasidiomycetes</taxon>
        <taxon>Ceraceosorales</taxon>
        <taxon>Ceraceosoraceae</taxon>
        <taxon>Ceraceosorus</taxon>
    </lineage>
</organism>
<feature type="region of interest" description="Disordered" evidence="1">
    <location>
        <begin position="130"/>
        <end position="292"/>
    </location>
</feature>